<gene>
    <name evidence="3" type="ORF">ACIBP4_01910</name>
</gene>
<protein>
    <submittedName>
        <fullName evidence="3">Uncharacterized protein</fullName>
    </submittedName>
</protein>
<proteinExistence type="predicted"/>
<feature type="transmembrane region" description="Helical" evidence="2">
    <location>
        <begin position="73"/>
        <end position="95"/>
    </location>
</feature>
<dbReference type="RefSeq" id="WP_396768308.1">
    <property type="nucleotide sequence ID" value="NZ_JBITLA010000002.1"/>
</dbReference>
<dbReference type="EMBL" id="JBITLE010000001">
    <property type="protein sequence ID" value="MFI7261052.1"/>
    <property type="molecule type" value="Genomic_DNA"/>
</dbReference>
<keyword evidence="2" id="KW-0472">Membrane</keyword>
<evidence type="ECO:0000256" key="1">
    <source>
        <dbReference type="SAM" id="MobiDB-lite"/>
    </source>
</evidence>
<feature type="compositionally biased region" description="Pro residues" evidence="1">
    <location>
        <begin position="214"/>
        <end position="272"/>
    </location>
</feature>
<feature type="transmembrane region" description="Helical" evidence="2">
    <location>
        <begin position="153"/>
        <end position="178"/>
    </location>
</feature>
<evidence type="ECO:0000313" key="4">
    <source>
        <dbReference type="Proteomes" id="UP001612812"/>
    </source>
</evidence>
<keyword evidence="4" id="KW-1185">Reference proteome</keyword>
<evidence type="ECO:0000256" key="2">
    <source>
        <dbReference type="SAM" id="Phobius"/>
    </source>
</evidence>
<reference evidence="3 4" key="1">
    <citation type="submission" date="2024-10" db="EMBL/GenBank/DDBJ databases">
        <title>The Natural Products Discovery Center: Release of the First 8490 Sequenced Strains for Exploring Actinobacteria Biosynthetic Diversity.</title>
        <authorList>
            <person name="Kalkreuter E."/>
            <person name="Kautsar S.A."/>
            <person name="Yang D."/>
            <person name="Bader C.D."/>
            <person name="Teijaro C.N."/>
            <person name="Fluegel L."/>
            <person name="Davis C.M."/>
            <person name="Simpson J.R."/>
            <person name="Lauterbach L."/>
            <person name="Steele A.D."/>
            <person name="Gui C."/>
            <person name="Meng S."/>
            <person name="Li G."/>
            <person name="Viehrig K."/>
            <person name="Ye F."/>
            <person name="Su P."/>
            <person name="Kiefer A.F."/>
            <person name="Nichols A."/>
            <person name="Cepeda A.J."/>
            <person name="Yan W."/>
            <person name="Fan B."/>
            <person name="Jiang Y."/>
            <person name="Adhikari A."/>
            <person name="Zheng C.-J."/>
            <person name="Schuster L."/>
            <person name="Cowan T.M."/>
            <person name="Smanski M.J."/>
            <person name="Chevrette M.G."/>
            <person name="De Carvalho L.P.S."/>
            <person name="Shen B."/>
        </authorList>
    </citation>
    <scope>NUCLEOTIDE SEQUENCE [LARGE SCALE GENOMIC DNA]</scope>
    <source>
        <strain evidence="3 4">NPDC049845</strain>
    </source>
</reference>
<name>A0ABW7ZDX0_9ACTN</name>
<accession>A0ABW7ZDX0</accession>
<comment type="caution">
    <text evidence="3">The sequence shown here is derived from an EMBL/GenBank/DDBJ whole genome shotgun (WGS) entry which is preliminary data.</text>
</comment>
<dbReference type="Proteomes" id="UP001612812">
    <property type="component" value="Unassembled WGS sequence"/>
</dbReference>
<organism evidence="3 4">
    <name type="scientific">Micromonospora maritima</name>
    <dbReference type="NCBI Taxonomy" id="986711"/>
    <lineage>
        <taxon>Bacteria</taxon>
        <taxon>Bacillati</taxon>
        <taxon>Actinomycetota</taxon>
        <taxon>Actinomycetes</taxon>
        <taxon>Micromonosporales</taxon>
        <taxon>Micromonosporaceae</taxon>
        <taxon>Micromonospora</taxon>
    </lineage>
</organism>
<feature type="transmembrane region" description="Helical" evidence="2">
    <location>
        <begin position="102"/>
        <end position="123"/>
    </location>
</feature>
<feature type="region of interest" description="Disordered" evidence="1">
    <location>
        <begin position="189"/>
        <end position="272"/>
    </location>
</feature>
<sequence>MSNPDRVAPRRPGTVVAAVAVLLLMAVGAVAYAVTNLAVAGSTVDRFRAAAEDTGAGGGDIDRVAGLLRGSTVLAAVLGVLAALLLVGLALGLFADRPGARVATWVVAGLGLLCGCCGLALLVGQRAAPLRLGADDRVTADLLGLVGDAYPSWWIPLNAALSVAQILGYLVVAALLTLPSASAFLHRRPAASPSGPPTGYGATVSGAPVSGPTPWGPPAGLPPSSAPPGPMPPSAPPGPMPPSSAPTGSTPPPYAPPVTPPSGPTPPPEDRP</sequence>
<keyword evidence="2" id="KW-0812">Transmembrane</keyword>
<keyword evidence="2" id="KW-1133">Transmembrane helix</keyword>
<evidence type="ECO:0000313" key="3">
    <source>
        <dbReference type="EMBL" id="MFI7261052.1"/>
    </source>
</evidence>
<feature type="transmembrane region" description="Helical" evidence="2">
    <location>
        <begin position="12"/>
        <end position="34"/>
    </location>
</feature>